<keyword evidence="3 5" id="KW-0378">Hydrolase</keyword>
<dbReference type="SUPFAM" id="SSF55031">
    <property type="entry name" value="Bacterial exopeptidase dimerisation domain"/>
    <property type="match status" value="1"/>
</dbReference>
<evidence type="ECO:0000256" key="4">
    <source>
        <dbReference type="ARBA" id="ARBA00023211"/>
    </source>
</evidence>
<evidence type="ECO:0000313" key="5">
    <source>
        <dbReference type="EMBL" id="KAL0314323.1"/>
    </source>
</evidence>
<dbReference type="NCBIfam" id="TIGR01891">
    <property type="entry name" value="amidohydrolases"/>
    <property type="match status" value="1"/>
</dbReference>
<dbReference type="InterPro" id="IPR017439">
    <property type="entry name" value="Amidohydrolase"/>
</dbReference>
<gene>
    <name evidence="5" type="ORF">Sangu_2276700</name>
</gene>
<dbReference type="Pfam" id="PF01546">
    <property type="entry name" value="Peptidase_M20"/>
    <property type="match status" value="1"/>
</dbReference>
<dbReference type="Gene3D" id="3.30.70.360">
    <property type="match status" value="1"/>
</dbReference>
<dbReference type="InterPro" id="IPR036264">
    <property type="entry name" value="Bact_exopeptidase_dim_dom"/>
</dbReference>
<dbReference type="GO" id="GO:0009850">
    <property type="term" value="P:auxin metabolic process"/>
    <property type="evidence" value="ECO:0007669"/>
    <property type="project" value="InterPro"/>
</dbReference>
<dbReference type="GO" id="GO:0016787">
    <property type="term" value="F:hydrolase activity"/>
    <property type="evidence" value="ECO:0007669"/>
    <property type="project" value="UniProtKB-KW"/>
</dbReference>
<sequence>MIILTTPPKVAAKTHAQSPDHDLSYFESAMVTLGKPARESKNCSSSSGQKKSLVPSFDTDCSVWSRACSEEILKIAKKPENVKWVKSIRRRIHENPELAFEEHETSRVIRRELDELDVRYRFPLAKTGIRAMVGTGKPPFVAIRADMDALPIQEAVEWDHKSKNAGKMHACGHDAHVAMLLGAARILKAREHYLKGTVVLLFQPAEEAGNGAKRMIGEGALEDIEAIFAVHISHLLPTAVIGSRSGPLLAGCGFFKAVITSEWGVGGNLHHSGNPVLAASAAVISLQGIVSRESNPLDSQVVSVTFLNTGDDHDAIPKGVEFGGTLRAFSNTSFRHLLKRIEEVSPSTSSNLFITAASTSGTLMRNLEHDTIYPPMVNDEQMYEHVKRATVDLVGPTNFRVVQPVMGAEDFSFYSEVIPAAFFYIGIKNETLGSVHSPHSPHFIIDEDALPVGAAAHAAIAERYLHERDISINRLRDISINGFHQD</sequence>
<dbReference type="InterPro" id="IPR002933">
    <property type="entry name" value="Peptidase_M20"/>
</dbReference>
<evidence type="ECO:0000256" key="1">
    <source>
        <dbReference type="ARBA" id="ARBA00006153"/>
    </source>
</evidence>
<protein>
    <submittedName>
        <fullName evidence="5">IAA-amino acid hydrolase ILR1-like 6</fullName>
    </submittedName>
</protein>
<dbReference type="FunFam" id="3.30.70.360:FF:000001">
    <property type="entry name" value="N-acetyldiaminopimelate deacetylase"/>
    <property type="match status" value="1"/>
</dbReference>
<dbReference type="PANTHER" id="PTHR11014:SF62">
    <property type="entry name" value="IAA-AMINO ACID HYDROLASE ILR1-LIKE 6"/>
    <property type="match status" value="1"/>
</dbReference>
<dbReference type="PANTHER" id="PTHR11014">
    <property type="entry name" value="PEPTIDASE M20 FAMILY MEMBER"/>
    <property type="match status" value="1"/>
</dbReference>
<dbReference type="AlphaFoldDB" id="A0AAW2L6B4"/>
<reference evidence="5" key="1">
    <citation type="submission" date="2020-06" db="EMBL/GenBank/DDBJ databases">
        <authorList>
            <person name="Li T."/>
            <person name="Hu X."/>
            <person name="Zhang T."/>
            <person name="Song X."/>
            <person name="Zhang H."/>
            <person name="Dai N."/>
            <person name="Sheng W."/>
            <person name="Hou X."/>
            <person name="Wei L."/>
        </authorList>
    </citation>
    <scope>NUCLEOTIDE SEQUENCE</scope>
    <source>
        <strain evidence="5">G01</strain>
        <tissue evidence="5">Leaf</tissue>
    </source>
</reference>
<dbReference type="CDD" id="cd08017">
    <property type="entry name" value="M20_IAA_Hyd"/>
    <property type="match status" value="1"/>
</dbReference>
<comment type="caution">
    <text evidence="5">The sequence shown here is derived from an EMBL/GenBank/DDBJ whole genome shotgun (WGS) entry which is preliminary data.</text>
</comment>
<dbReference type="GO" id="GO:0009694">
    <property type="term" value="P:jasmonic acid metabolic process"/>
    <property type="evidence" value="ECO:0007669"/>
    <property type="project" value="TreeGrafter"/>
</dbReference>
<accession>A0AAW2L6B4</accession>
<evidence type="ECO:0000256" key="3">
    <source>
        <dbReference type="ARBA" id="ARBA00022801"/>
    </source>
</evidence>
<dbReference type="SUPFAM" id="SSF53187">
    <property type="entry name" value="Zn-dependent exopeptidases"/>
    <property type="match status" value="1"/>
</dbReference>
<dbReference type="Gene3D" id="3.40.630.10">
    <property type="entry name" value="Zn peptidases"/>
    <property type="match status" value="1"/>
</dbReference>
<dbReference type="EMBL" id="JACGWK010000015">
    <property type="protein sequence ID" value="KAL0314323.1"/>
    <property type="molecule type" value="Genomic_DNA"/>
</dbReference>
<keyword evidence="2" id="KW-0732">Signal</keyword>
<dbReference type="InterPro" id="IPR044757">
    <property type="entry name" value="ILR1-like_Hyd"/>
</dbReference>
<reference evidence="5" key="2">
    <citation type="journal article" date="2024" name="Plant">
        <title>Genomic evolution and insights into agronomic trait innovations of Sesamum species.</title>
        <authorList>
            <person name="Miao H."/>
            <person name="Wang L."/>
            <person name="Qu L."/>
            <person name="Liu H."/>
            <person name="Sun Y."/>
            <person name="Le M."/>
            <person name="Wang Q."/>
            <person name="Wei S."/>
            <person name="Zheng Y."/>
            <person name="Lin W."/>
            <person name="Duan Y."/>
            <person name="Cao H."/>
            <person name="Xiong S."/>
            <person name="Wang X."/>
            <person name="Wei L."/>
            <person name="Li C."/>
            <person name="Ma Q."/>
            <person name="Ju M."/>
            <person name="Zhao R."/>
            <person name="Li G."/>
            <person name="Mu C."/>
            <person name="Tian Q."/>
            <person name="Mei H."/>
            <person name="Zhang T."/>
            <person name="Gao T."/>
            <person name="Zhang H."/>
        </authorList>
    </citation>
    <scope>NUCLEOTIDE SEQUENCE</scope>
    <source>
        <strain evidence="5">G01</strain>
    </source>
</reference>
<name>A0AAW2L6B4_9LAMI</name>
<evidence type="ECO:0000256" key="2">
    <source>
        <dbReference type="ARBA" id="ARBA00022729"/>
    </source>
</evidence>
<organism evidence="5">
    <name type="scientific">Sesamum angustifolium</name>
    <dbReference type="NCBI Taxonomy" id="2727405"/>
    <lineage>
        <taxon>Eukaryota</taxon>
        <taxon>Viridiplantae</taxon>
        <taxon>Streptophyta</taxon>
        <taxon>Embryophyta</taxon>
        <taxon>Tracheophyta</taxon>
        <taxon>Spermatophyta</taxon>
        <taxon>Magnoliopsida</taxon>
        <taxon>eudicotyledons</taxon>
        <taxon>Gunneridae</taxon>
        <taxon>Pentapetalae</taxon>
        <taxon>asterids</taxon>
        <taxon>lamiids</taxon>
        <taxon>Lamiales</taxon>
        <taxon>Pedaliaceae</taxon>
        <taxon>Sesamum</taxon>
    </lineage>
</organism>
<proteinExistence type="inferred from homology"/>
<comment type="similarity">
    <text evidence="1">Belongs to the peptidase M20 family.</text>
</comment>
<keyword evidence="4" id="KW-0464">Manganese</keyword>